<dbReference type="KEGG" id="tnl:113498971"/>
<feature type="transmembrane region" description="Helical" evidence="1">
    <location>
        <begin position="68"/>
        <end position="89"/>
    </location>
</feature>
<keyword evidence="2" id="KW-1185">Reference proteome</keyword>
<gene>
    <name evidence="3" type="primary">LOC113498971</name>
</gene>
<dbReference type="Proteomes" id="UP000322000">
    <property type="component" value="Chromosome 11"/>
</dbReference>
<feature type="transmembrane region" description="Helical" evidence="1">
    <location>
        <begin position="128"/>
        <end position="147"/>
    </location>
</feature>
<protein>
    <submittedName>
        <fullName evidence="3">Uncharacterized protein LOC113498971</fullName>
    </submittedName>
</protein>
<name>A0A7E5W348_TRINI</name>
<organism evidence="2 3">
    <name type="scientific">Trichoplusia ni</name>
    <name type="common">Cabbage looper</name>
    <dbReference type="NCBI Taxonomy" id="7111"/>
    <lineage>
        <taxon>Eukaryota</taxon>
        <taxon>Metazoa</taxon>
        <taxon>Ecdysozoa</taxon>
        <taxon>Arthropoda</taxon>
        <taxon>Hexapoda</taxon>
        <taxon>Insecta</taxon>
        <taxon>Pterygota</taxon>
        <taxon>Neoptera</taxon>
        <taxon>Endopterygota</taxon>
        <taxon>Lepidoptera</taxon>
        <taxon>Glossata</taxon>
        <taxon>Ditrysia</taxon>
        <taxon>Noctuoidea</taxon>
        <taxon>Noctuidae</taxon>
        <taxon>Plusiinae</taxon>
        <taxon>Trichoplusia</taxon>
    </lineage>
</organism>
<sequence length="160" mass="17890">MGVFVKNATLSVSISLTVLKLTGFWAPETLGPKQRTLYKVFTAVSFMFVLGTYLIIQVVDLFRIWGDIALMTGTAFLLFTNMAQAAKIVNILGRKKRIQAIVKDGNDVLSGVQSREEREIVKSCNLEMIVLQALYFSVTFITTLGWATSAEKHQLPLRAW</sequence>
<feature type="transmembrane region" description="Helical" evidence="1">
    <location>
        <begin position="37"/>
        <end position="56"/>
    </location>
</feature>
<dbReference type="InParanoid" id="A0A7E5W348"/>
<accession>A0A7E5W348</accession>
<keyword evidence="1" id="KW-0472">Membrane</keyword>
<reference evidence="3" key="1">
    <citation type="submission" date="2025-08" db="UniProtKB">
        <authorList>
            <consortium name="RefSeq"/>
        </authorList>
    </citation>
    <scope>IDENTIFICATION</scope>
</reference>
<keyword evidence="1" id="KW-0812">Transmembrane</keyword>
<proteinExistence type="predicted"/>
<evidence type="ECO:0000313" key="2">
    <source>
        <dbReference type="Proteomes" id="UP000322000"/>
    </source>
</evidence>
<evidence type="ECO:0000256" key="1">
    <source>
        <dbReference type="SAM" id="Phobius"/>
    </source>
</evidence>
<evidence type="ECO:0000313" key="3">
    <source>
        <dbReference type="RefSeq" id="XP_026735048.1"/>
    </source>
</evidence>
<dbReference type="GeneID" id="113498971"/>
<dbReference type="OrthoDB" id="6617147at2759"/>
<dbReference type="RefSeq" id="XP_026735048.1">
    <property type="nucleotide sequence ID" value="XM_026879247.1"/>
</dbReference>
<keyword evidence="1" id="KW-1133">Transmembrane helix</keyword>
<dbReference type="AlphaFoldDB" id="A0A7E5W348"/>